<dbReference type="EMBL" id="JBBLZC010000011">
    <property type="protein sequence ID" value="MEK0083915.1"/>
    <property type="molecule type" value="Genomic_DNA"/>
</dbReference>
<dbReference type="SMART" id="SM00895">
    <property type="entry name" value="FCD"/>
    <property type="match status" value="1"/>
</dbReference>
<organism evidence="5 6">
    <name type="scientific">Benzoatithermus flavus</name>
    <dbReference type="NCBI Taxonomy" id="3108223"/>
    <lineage>
        <taxon>Bacteria</taxon>
        <taxon>Pseudomonadati</taxon>
        <taxon>Pseudomonadota</taxon>
        <taxon>Alphaproteobacteria</taxon>
        <taxon>Geminicoccales</taxon>
        <taxon>Geminicoccaceae</taxon>
        <taxon>Benzoatithermus</taxon>
    </lineage>
</organism>
<dbReference type="PROSITE" id="PS50949">
    <property type="entry name" value="HTH_GNTR"/>
    <property type="match status" value="1"/>
</dbReference>
<dbReference type="InterPro" id="IPR000524">
    <property type="entry name" value="Tscrpt_reg_HTH_GntR"/>
</dbReference>
<dbReference type="Pfam" id="PF07729">
    <property type="entry name" value="FCD"/>
    <property type="match status" value="1"/>
</dbReference>
<dbReference type="PANTHER" id="PTHR43537">
    <property type="entry name" value="TRANSCRIPTIONAL REGULATOR, GNTR FAMILY"/>
    <property type="match status" value="1"/>
</dbReference>
<feature type="domain" description="HTH gntR-type" evidence="4">
    <location>
        <begin position="28"/>
        <end position="95"/>
    </location>
</feature>
<dbReference type="Pfam" id="PF00392">
    <property type="entry name" value="GntR"/>
    <property type="match status" value="1"/>
</dbReference>
<evidence type="ECO:0000256" key="3">
    <source>
        <dbReference type="ARBA" id="ARBA00023163"/>
    </source>
</evidence>
<dbReference type="RefSeq" id="WP_418159766.1">
    <property type="nucleotide sequence ID" value="NZ_JBBLZC010000011.1"/>
</dbReference>
<protein>
    <submittedName>
        <fullName evidence="5">GntR family transcriptional regulator</fullName>
    </submittedName>
</protein>
<dbReference type="SUPFAM" id="SSF48008">
    <property type="entry name" value="GntR ligand-binding domain-like"/>
    <property type="match status" value="1"/>
</dbReference>
<dbReference type="InterPro" id="IPR036390">
    <property type="entry name" value="WH_DNA-bd_sf"/>
</dbReference>
<dbReference type="PANTHER" id="PTHR43537:SF39">
    <property type="entry name" value="HTH-TYPE TRANSCRIPTIONAL REGULATOR MCBR"/>
    <property type="match status" value="1"/>
</dbReference>
<dbReference type="Gene3D" id="1.10.10.10">
    <property type="entry name" value="Winged helix-like DNA-binding domain superfamily/Winged helix DNA-binding domain"/>
    <property type="match status" value="1"/>
</dbReference>
<dbReference type="Gene3D" id="1.20.120.530">
    <property type="entry name" value="GntR ligand-binding domain-like"/>
    <property type="match status" value="1"/>
</dbReference>
<gene>
    <name evidence="5" type="ORF">U1T56_12200</name>
</gene>
<reference evidence="5 6" key="1">
    <citation type="submission" date="2024-01" db="EMBL/GenBank/DDBJ databases">
        <title>Multi-omics insights into the function and evolution of sodium benzoate biodegradation pathways in Benzoatithermus flavus gen. nov., sp. nov. from hot spring.</title>
        <authorList>
            <person name="Hu C.-J."/>
            <person name="Li W.-J."/>
        </authorList>
    </citation>
    <scope>NUCLEOTIDE SEQUENCE [LARGE SCALE GENOMIC DNA]</scope>
    <source>
        <strain evidence="5 6">SYSU G07066</strain>
    </source>
</reference>
<dbReference type="InterPro" id="IPR036388">
    <property type="entry name" value="WH-like_DNA-bd_sf"/>
</dbReference>
<dbReference type="InterPro" id="IPR011711">
    <property type="entry name" value="GntR_C"/>
</dbReference>
<keyword evidence="6" id="KW-1185">Reference proteome</keyword>
<keyword evidence="2" id="KW-0238">DNA-binding</keyword>
<keyword evidence="3" id="KW-0804">Transcription</keyword>
<dbReference type="SUPFAM" id="SSF46785">
    <property type="entry name" value="Winged helix' DNA-binding domain"/>
    <property type="match status" value="1"/>
</dbReference>
<proteinExistence type="predicted"/>
<comment type="caution">
    <text evidence="5">The sequence shown here is derived from an EMBL/GenBank/DDBJ whole genome shotgun (WGS) entry which is preliminary data.</text>
</comment>
<dbReference type="InterPro" id="IPR008920">
    <property type="entry name" value="TF_FadR/GntR_C"/>
</dbReference>
<evidence type="ECO:0000313" key="6">
    <source>
        <dbReference type="Proteomes" id="UP001375743"/>
    </source>
</evidence>
<name>A0ABU8XRS6_9PROT</name>
<evidence type="ECO:0000256" key="1">
    <source>
        <dbReference type="ARBA" id="ARBA00023015"/>
    </source>
</evidence>
<dbReference type="Proteomes" id="UP001375743">
    <property type="component" value="Unassembled WGS sequence"/>
</dbReference>
<keyword evidence="1" id="KW-0805">Transcription regulation</keyword>
<dbReference type="SMART" id="SM00345">
    <property type="entry name" value="HTH_GNTR"/>
    <property type="match status" value="1"/>
</dbReference>
<evidence type="ECO:0000259" key="4">
    <source>
        <dbReference type="PROSITE" id="PS50949"/>
    </source>
</evidence>
<accession>A0ABU8XRS6</accession>
<evidence type="ECO:0000256" key="2">
    <source>
        <dbReference type="ARBA" id="ARBA00023125"/>
    </source>
</evidence>
<evidence type="ECO:0000313" key="5">
    <source>
        <dbReference type="EMBL" id="MEK0083915.1"/>
    </source>
</evidence>
<sequence>MAAKRGGATALAGDAAARPLPYRPVARATVQDQVHRQLEALILDGEIEPGATVTIQGLAEAFGVSAMPVREALHRLTAAGALTVVAGRSVGIPPLSVERLMDLKRVRVEVEGLAAEWAAARCTPALLARLDALIAEMESSTAEADRRSFVPANREFHFAIYRAAGSETLMSLIEPLWLRIGPYLGLLRGSGNWRTANRQHRLIRDALARGDGSAARAALRADIEEAALILARLLEG</sequence>